<dbReference type="EMBL" id="JAHMHS010000075">
    <property type="protein sequence ID" value="KAK1722706.1"/>
    <property type="molecule type" value="Genomic_DNA"/>
</dbReference>
<sequence>MSNVFPHFPRLPGEIRDLVWKNAVRPHGYRGVHYFSVAEISIVPLFTETEIFKQNTLVERASKGQKQLLTEAFGPPAESPAQLCTVGVIPPEELLRVPVKQLATFEISDGKSDQWFSVFSESDLFVLQSICCIPDFIRLGQELPFLSKEDDLVGVRHVAIGFESTWTVEELLRQQLSFMELSENRFDEYDSLVHASRSLSGCRNSKLWLIDSRLRRKQSVSEENGCKFWAMPHYASRYFLGDDMDDNIAAEVSRFVVALAIVARHQDAVRRNVPEDDRYSDGLRNAVRE</sequence>
<protein>
    <submittedName>
        <fullName evidence="1">Uncharacterized protein</fullName>
    </submittedName>
</protein>
<organism evidence="1 2">
    <name type="scientific">Glomerella acutata</name>
    <name type="common">Colletotrichum acutatum</name>
    <dbReference type="NCBI Taxonomy" id="27357"/>
    <lineage>
        <taxon>Eukaryota</taxon>
        <taxon>Fungi</taxon>
        <taxon>Dikarya</taxon>
        <taxon>Ascomycota</taxon>
        <taxon>Pezizomycotina</taxon>
        <taxon>Sordariomycetes</taxon>
        <taxon>Hypocreomycetidae</taxon>
        <taxon>Glomerellales</taxon>
        <taxon>Glomerellaceae</taxon>
        <taxon>Colletotrichum</taxon>
        <taxon>Colletotrichum acutatum species complex</taxon>
    </lineage>
</organism>
<comment type="caution">
    <text evidence="1">The sequence shown here is derived from an EMBL/GenBank/DDBJ whole genome shotgun (WGS) entry which is preliminary data.</text>
</comment>
<dbReference type="Proteomes" id="UP001244207">
    <property type="component" value="Unassembled WGS sequence"/>
</dbReference>
<evidence type="ECO:0000313" key="2">
    <source>
        <dbReference type="Proteomes" id="UP001244207"/>
    </source>
</evidence>
<accession>A0AAD8UF01</accession>
<dbReference type="GeneID" id="85394533"/>
<dbReference type="RefSeq" id="XP_060362761.1">
    <property type="nucleotide sequence ID" value="XM_060510634.1"/>
</dbReference>
<reference evidence="1" key="1">
    <citation type="submission" date="2021-12" db="EMBL/GenBank/DDBJ databases">
        <title>Comparative genomics, transcriptomics and evolutionary studies reveal genomic signatures of adaptation to plant cell wall in hemibiotrophic fungi.</title>
        <authorList>
            <consortium name="DOE Joint Genome Institute"/>
            <person name="Baroncelli R."/>
            <person name="Diaz J.F."/>
            <person name="Benocci T."/>
            <person name="Peng M."/>
            <person name="Battaglia E."/>
            <person name="Haridas S."/>
            <person name="Andreopoulos W."/>
            <person name="Labutti K."/>
            <person name="Pangilinan J."/>
            <person name="Floch G.L."/>
            <person name="Makela M.R."/>
            <person name="Henrissat B."/>
            <person name="Grigoriev I.V."/>
            <person name="Crouch J.A."/>
            <person name="De Vries R.P."/>
            <person name="Sukno S.A."/>
            <person name="Thon M.R."/>
        </authorList>
    </citation>
    <scope>NUCLEOTIDE SEQUENCE</scope>
    <source>
        <strain evidence="1">CBS 112980</strain>
    </source>
</reference>
<gene>
    <name evidence="1" type="ORF">BDZ83DRAFT_653669</name>
</gene>
<keyword evidence="2" id="KW-1185">Reference proteome</keyword>
<proteinExistence type="predicted"/>
<name>A0AAD8UF01_GLOAC</name>
<dbReference type="AlphaFoldDB" id="A0AAD8UF01"/>
<evidence type="ECO:0000313" key="1">
    <source>
        <dbReference type="EMBL" id="KAK1722706.1"/>
    </source>
</evidence>